<accession>A0AAV7MM19</accession>
<reference evidence="2" key="1">
    <citation type="journal article" date="2022" name="bioRxiv">
        <title>Sequencing and chromosome-scale assembly of the giantPleurodeles waltlgenome.</title>
        <authorList>
            <person name="Brown T."/>
            <person name="Elewa A."/>
            <person name="Iarovenko S."/>
            <person name="Subramanian E."/>
            <person name="Araus A.J."/>
            <person name="Petzold A."/>
            <person name="Susuki M."/>
            <person name="Suzuki K.-i.T."/>
            <person name="Hayashi T."/>
            <person name="Toyoda A."/>
            <person name="Oliveira C."/>
            <person name="Osipova E."/>
            <person name="Leigh N.D."/>
            <person name="Simon A."/>
            <person name="Yun M.H."/>
        </authorList>
    </citation>
    <scope>NUCLEOTIDE SEQUENCE</scope>
    <source>
        <strain evidence="2">20211129_DDA</strain>
        <tissue evidence="2">Liver</tissue>
    </source>
</reference>
<evidence type="ECO:0000313" key="3">
    <source>
        <dbReference type="Proteomes" id="UP001066276"/>
    </source>
</evidence>
<protein>
    <submittedName>
        <fullName evidence="2">Uncharacterized protein</fullName>
    </submittedName>
</protein>
<gene>
    <name evidence="2" type="ORF">NDU88_006342</name>
</gene>
<feature type="region of interest" description="Disordered" evidence="1">
    <location>
        <begin position="1"/>
        <end position="25"/>
    </location>
</feature>
<dbReference type="Proteomes" id="UP001066276">
    <property type="component" value="Chromosome 10"/>
</dbReference>
<organism evidence="2 3">
    <name type="scientific">Pleurodeles waltl</name>
    <name type="common">Iberian ribbed newt</name>
    <dbReference type="NCBI Taxonomy" id="8319"/>
    <lineage>
        <taxon>Eukaryota</taxon>
        <taxon>Metazoa</taxon>
        <taxon>Chordata</taxon>
        <taxon>Craniata</taxon>
        <taxon>Vertebrata</taxon>
        <taxon>Euteleostomi</taxon>
        <taxon>Amphibia</taxon>
        <taxon>Batrachia</taxon>
        <taxon>Caudata</taxon>
        <taxon>Salamandroidea</taxon>
        <taxon>Salamandridae</taxon>
        <taxon>Pleurodelinae</taxon>
        <taxon>Pleurodeles</taxon>
    </lineage>
</organism>
<keyword evidence="3" id="KW-1185">Reference proteome</keyword>
<comment type="caution">
    <text evidence="2">The sequence shown here is derived from an EMBL/GenBank/DDBJ whole genome shotgun (WGS) entry which is preliminary data.</text>
</comment>
<evidence type="ECO:0000256" key="1">
    <source>
        <dbReference type="SAM" id="MobiDB-lite"/>
    </source>
</evidence>
<sequence length="119" mass="12270">MEGGVSALNAERGGRCGGEEPSTTGAVIAEDVQEESRSGQAGHFLKRTWPIQCSASHVPCNGVTRLSEVILCSVASRGTVASKTSVLEADMVASNPAKSNCDVAYIGSGLKSGAEWVED</sequence>
<dbReference type="AlphaFoldDB" id="A0AAV7MM19"/>
<dbReference type="EMBL" id="JANPWB010000014">
    <property type="protein sequence ID" value="KAJ1101270.1"/>
    <property type="molecule type" value="Genomic_DNA"/>
</dbReference>
<name>A0AAV7MM19_PLEWA</name>
<evidence type="ECO:0000313" key="2">
    <source>
        <dbReference type="EMBL" id="KAJ1101270.1"/>
    </source>
</evidence>
<proteinExistence type="predicted"/>